<proteinExistence type="inferred from homology"/>
<dbReference type="PANTHER" id="PTHR43669:SF14">
    <property type="entry name" value="OXIDOREDUCTASE"/>
    <property type="match status" value="1"/>
</dbReference>
<evidence type="ECO:0000256" key="1">
    <source>
        <dbReference type="ARBA" id="ARBA00006484"/>
    </source>
</evidence>
<gene>
    <name evidence="3" type="ORF">WLF18_03025</name>
</gene>
<accession>A0ABU8ZVW9</accession>
<dbReference type="Proteomes" id="UP001386972">
    <property type="component" value="Unassembled WGS sequence"/>
</dbReference>
<protein>
    <submittedName>
        <fullName evidence="3">SDR family NAD(P)-dependent oxidoreductase</fullName>
    </submittedName>
</protein>
<dbReference type="Gene3D" id="3.40.50.720">
    <property type="entry name" value="NAD(P)-binding Rossmann-like Domain"/>
    <property type="match status" value="1"/>
</dbReference>
<dbReference type="SUPFAM" id="SSF51735">
    <property type="entry name" value="NAD(P)-binding Rossmann-fold domains"/>
    <property type="match status" value="1"/>
</dbReference>
<comment type="caution">
    <text evidence="3">The sequence shown here is derived from an EMBL/GenBank/DDBJ whole genome shotgun (WGS) entry which is preliminary data.</text>
</comment>
<organism evidence="3 4">
    <name type="scientific">Pseudomonas shirazensis</name>
    <dbReference type="NCBI Taxonomy" id="2745494"/>
    <lineage>
        <taxon>Bacteria</taxon>
        <taxon>Pseudomonadati</taxon>
        <taxon>Pseudomonadota</taxon>
        <taxon>Gammaproteobacteria</taxon>
        <taxon>Pseudomonadales</taxon>
        <taxon>Pseudomonadaceae</taxon>
        <taxon>Pseudomonas</taxon>
    </lineage>
</organism>
<dbReference type="RefSeq" id="WP_340610440.1">
    <property type="nucleotide sequence ID" value="NZ_JBBNAW010000001.1"/>
</dbReference>
<evidence type="ECO:0000256" key="2">
    <source>
        <dbReference type="ARBA" id="ARBA00023002"/>
    </source>
</evidence>
<evidence type="ECO:0000313" key="4">
    <source>
        <dbReference type="Proteomes" id="UP001386972"/>
    </source>
</evidence>
<sequence>MSTAAAYAPMNFSLAGRTALVTGAARGIGHAIAVALGHCGAQVALADLDPIAAERAAEALRAQGIQAIGVAVDVAQEEQVLAMVDEVERLLGPVDILVNNAASYPPYRCWS</sequence>
<comment type="similarity">
    <text evidence="1">Belongs to the short-chain dehydrogenases/reductases (SDR) family.</text>
</comment>
<keyword evidence="4" id="KW-1185">Reference proteome</keyword>
<dbReference type="Pfam" id="PF00106">
    <property type="entry name" value="adh_short"/>
    <property type="match status" value="1"/>
</dbReference>
<dbReference type="PRINTS" id="PR00081">
    <property type="entry name" value="GDHRDH"/>
</dbReference>
<dbReference type="InterPro" id="IPR036291">
    <property type="entry name" value="NAD(P)-bd_dom_sf"/>
</dbReference>
<dbReference type="InterPro" id="IPR002347">
    <property type="entry name" value="SDR_fam"/>
</dbReference>
<name>A0ABU8ZVW9_9PSED</name>
<evidence type="ECO:0000313" key="3">
    <source>
        <dbReference type="EMBL" id="MEK2608077.1"/>
    </source>
</evidence>
<dbReference type="EMBL" id="JBBNAW010000001">
    <property type="protein sequence ID" value="MEK2608077.1"/>
    <property type="molecule type" value="Genomic_DNA"/>
</dbReference>
<dbReference type="PANTHER" id="PTHR43669">
    <property type="entry name" value="5-KETO-D-GLUCONATE 5-REDUCTASE"/>
    <property type="match status" value="1"/>
</dbReference>
<reference evidence="3 4" key="1">
    <citation type="submission" date="2024-03" db="EMBL/GenBank/DDBJ databases">
        <title>Screening, Identification and Application of a Plant Lactobacillus Strain.</title>
        <authorList>
            <person name="Li Y.L."/>
        </authorList>
    </citation>
    <scope>NUCLEOTIDE SEQUENCE [LARGE SCALE GENOMIC DNA]</scope>
    <source>
        <strain evidence="3 4">JDB</strain>
    </source>
</reference>
<keyword evidence="2" id="KW-0560">Oxidoreductase</keyword>